<dbReference type="NCBIfam" id="TIGR03353">
    <property type="entry name" value="VI_chp_4"/>
    <property type="match status" value="1"/>
</dbReference>
<accession>A0AAU7CCK6</accession>
<dbReference type="Pfam" id="PF05936">
    <property type="entry name" value="T6SS_VasE"/>
    <property type="match status" value="1"/>
</dbReference>
<dbReference type="InterPro" id="IPR010263">
    <property type="entry name" value="T6SS_TssK"/>
</dbReference>
<dbReference type="AlphaFoldDB" id="A0AAU7CCK6"/>
<protein>
    <submittedName>
        <fullName evidence="1">Type VI secretion system baseplate subunit TssK</fullName>
    </submittedName>
</protein>
<evidence type="ECO:0000313" key="1">
    <source>
        <dbReference type="EMBL" id="XBH02906.1"/>
    </source>
</evidence>
<sequence length="474" mass="53245">MGINPVHWHEGMFLRPHHFQLTRAHQSEQSFLNEKWDHHHNWGLREIDLDLDALANSRLVVRKLKARLRDGTLVAIPDEGVVPPVDLKPALQGADSVTVYLGVPVLQQGRSNVVGKDASEGGRYLVSTQTLPDENTGVNPQPISVRRLNLKLLLSDQDQAGYEVLPIARVMRSPRAEAIPQLDLTYIPPLLACDAWQPLWGGILQSVYDRIGQKIDLLANQVVSRGITFDSQTQGDLQIFAQLRELDQAYPVLAVVAFVDGVHPLAAYLELCRLVGHLAIFDPTRRPPELPRYDHDDLGRCFYGVRQQIDALLDILVEPEYKEQPFVGAGLRMEVTLEPAWLESSRQMFIGVRCSLDPEECIRLLTKPGQLDMKVGSSDRVDGIFRFGQAGLQFTHTPRPPRALPALPNLIYFQINRDSEPLEWQNVQKSLTLAIRLNENLVAGNIQGQRTLMIKADGQSTTLQFTLYVVAKTR</sequence>
<dbReference type="PANTHER" id="PTHR35566:SF1">
    <property type="entry name" value="TYPE VI SECRETION SYSTEM BASEPLATE COMPONENT TSSK1"/>
    <property type="match status" value="1"/>
</dbReference>
<dbReference type="PANTHER" id="PTHR35566">
    <property type="entry name" value="BLR3599 PROTEIN"/>
    <property type="match status" value="1"/>
</dbReference>
<reference evidence="1" key="1">
    <citation type="submission" date="2024-05" db="EMBL/GenBank/DDBJ databases">
        <title>Planctomycetes of the genus Singulisphaera possess chitinolytic capabilities.</title>
        <authorList>
            <person name="Ivanova A."/>
        </authorList>
    </citation>
    <scope>NUCLEOTIDE SEQUENCE</scope>
    <source>
        <strain evidence="1">Ch08T</strain>
    </source>
</reference>
<name>A0AAU7CCK6_9BACT</name>
<proteinExistence type="predicted"/>
<dbReference type="EMBL" id="CP155447">
    <property type="protein sequence ID" value="XBH02906.1"/>
    <property type="molecule type" value="Genomic_DNA"/>
</dbReference>
<organism evidence="1">
    <name type="scientific">Singulisphaera sp. Ch08</name>
    <dbReference type="NCBI Taxonomy" id="3120278"/>
    <lineage>
        <taxon>Bacteria</taxon>
        <taxon>Pseudomonadati</taxon>
        <taxon>Planctomycetota</taxon>
        <taxon>Planctomycetia</taxon>
        <taxon>Isosphaerales</taxon>
        <taxon>Isosphaeraceae</taxon>
        <taxon>Singulisphaera</taxon>
    </lineage>
</organism>
<dbReference type="RefSeq" id="WP_406695647.1">
    <property type="nucleotide sequence ID" value="NZ_CP155447.1"/>
</dbReference>
<gene>
    <name evidence="1" type="primary">tssK</name>
    <name evidence="1" type="ORF">V5E97_32040</name>
</gene>